<dbReference type="PROSITE" id="PS00211">
    <property type="entry name" value="ABC_TRANSPORTER_1"/>
    <property type="match status" value="1"/>
</dbReference>
<dbReference type="AlphaFoldDB" id="A0A2T8HXJ6"/>
<protein>
    <submittedName>
        <fullName evidence="7">ABC transporter ATP-binding protein</fullName>
    </submittedName>
</protein>
<feature type="domain" description="ABC transporter" evidence="6">
    <location>
        <begin position="3"/>
        <end position="236"/>
    </location>
</feature>
<keyword evidence="8" id="KW-1185">Reference proteome</keyword>
<dbReference type="RefSeq" id="WP_116556529.1">
    <property type="nucleotide sequence ID" value="NZ_QDKM01000001.1"/>
</dbReference>
<comment type="similarity">
    <text evidence="1">Belongs to the ABC transporter superfamily.</text>
</comment>
<gene>
    <name evidence="7" type="ORF">DDE20_00700</name>
</gene>
<evidence type="ECO:0000256" key="5">
    <source>
        <dbReference type="ARBA" id="ARBA00022970"/>
    </source>
</evidence>
<dbReference type="PROSITE" id="PS50893">
    <property type="entry name" value="ABC_TRANSPORTER_2"/>
    <property type="match status" value="1"/>
</dbReference>
<dbReference type="GO" id="GO:0016887">
    <property type="term" value="F:ATP hydrolysis activity"/>
    <property type="evidence" value="ECO:0007669"/>
    <property type="project" value="InterPro"/>
</dbReference>
<dbReference type="OrthoDB" id="9806149at2"/>
<name>A0A2T8HXJ6_9RHOB</name>
<dbReference type="Proteomes" id="UP000245911">
    <property type="component" value="Unassembled WGS sequence"/>
</dbReference>
<keyword evidence="3" id="KW-0547">Nucleotide-binding</keyword>
<dbReference type="PANTHER" id="PTHR43820:SF8">
    <property type="entry name" value="ABC TRANSPORTER SUBSTRATE-BINDING PROTEIN"/>
    <property type="match status" value="1"/>
</dbReference>
<dbReference type="Gene3D" id="3.40.50.300">
    <property type="entry name" value="P-loop containing nucleotide triphosphate hydrolases"/>
    <property type="match status" value="1"/>
</dbReference>
<dbReference type="InterPro" id="IPR003439">
    <property type="entry name" value="ABC_transporter-like_ATP-bd"/>
</dbReference>
<dbReference type="GO" id="GO:0015807">
    <property type="term" value="P:L-amino acid transport"/>
    <property type="evidence" value="ECO:0007669"/>
    <property type="project" value="TreeGrafter"/>
</dbReference>
<proteinExistence type="inferred from homology"/>
<comment type="caution">
    <text evidence="7">The sequence shown here is derived from an EMBL/GenBank/DDBJ whole genome shotgun (WGS) entry which is preliminary data.</text>
</comment>
<dbReference type="EMBL" id="QDKM01000001">
    <property type="protein sequence ID" value="PVH30124.1"/>
    <property type="molecule type" value="Genomic_DNA"/>
</dbReference>
<dbReference type="InterPro" id="IPR003593">
    <property type="entry name" value="AAA+_ATPase"/>
</dbReference>
<accession>A0A2T8HXJ6</accession>
<dbReference type="PANTHER" id="PTHR43820">
    <property type="entry name" value="HIGH-AFFINITY BRANCHED-CHAIN AMINO ACID TRANSPORT ATP-BINDING PROTEIN LIVF"/>
    <property type="match status" value="1"/>
</dbReference>
<evidence type="ECO:0000313" key="8">
    <source>
        <dbReference type="Proteomes" id="UP000245911"/>
    </source>
</evidence>
<dbReference type="InterPro" id="IPR027417">
    <property type="entry name" value="P-loop_NTPase"/>
</dbReference>
<dbReference type="GO" id="GO:0015658">
    <property type="term" value="F:branched-chain amino acid transmembrane transporter activity"/>
    <property type="evidence" value="ECO:0007669"/>
    <property type="project" value="TreeGrafter"/>
</dbReference>
<organism evidence="7 8">
    <name type="scientific">Pararhodobacter oceanensis</name>
    <dbReference type="NCBI Taxonomy" id="2172121"/>
    <lineage>
        <taxon>Bacteria</taxon>
        <taxon>Pseudomonadati</taxon>
        <taxon>Pseudomonadota</taxon>
        <taxon>Alphaproteobacteria</taxon>
        <taxon>Rhodobacterales</taxon>
        <taxon>Paracoccaceae</taxon>
        <taxon>Pararhodobacter</taxon>
    </lineage>
</organism>
<dbReference type="SUPFAM" id="SSF52540">
    <property type="entry name" value="P-loop containing nucleoside triphosphate hydrolases"/>
    <property type="match status" value="1"/>
</dbReference>
<dbReference type="InterPro" id="IPR017871">
    <property type="entry name" value="ABC_transporter-like_CS"/>
</dbReference>
<evidence type="ECO:0000256" key="2">
    <source>
        <dbReference type="ARBA" id="ARBA00022448"/>
    </source>
</evidence>
<reference evidence="7 8" key="1">
    <citation type="submission" date="2018-04" db="EMBL/GenBank/DDBJ databases">
        <title>Pararhodobacter oceanense sp. nov., isolated from marine intertidal sediment.</title>
        <authorList>
            <person name="Wang X.-L."/>
            <person name="Du Z.-J."/>
        </authorList>
    </citation>
    <scope>NUCLEOTIDE SEQUENCE [LARGE SCALE GENOMIC DNA]</scope>
    <source>
        <strain evidence="7 8">AM505</strain>
    </source>
</reference>
<evidence type="ECO:0000256" key="4">
    <source>
        <dbReference type="ARBA" id="ARBA00022840"/>
    </source>
</evidence>
<dbReference type="Pfam" id="PF00005">
    <property type="entry name" value="ABC_tran"/>
    <property type="match status" value="1"/>
</dbReference>
<keyword evidence="5" id="KW-0029">Amino-acid transport</keyword>
<dbReference type="SMART" id="SM00382">
    <property type="entry name" value="AAA"/>
    <property type="match status" value="1"/>
</dbReference>
<sequence>MMLDVQNLETWYGPIAAMKGVNLSVAEGRIVAVLGANGAGKTTLLNTLAGVIDPFKGKALFQGAEVQGLDADEVARRGLVLVPEGRHVYPFLSVRDNLMMGAYARKDRDAVARDIARVQEWFPRLKERDSQHAGLLSGGEQQMVAIARAYLSAPKLLMLDEPSLGLSPMLTTEIFGIIRRIRDETGTAVLVVEQNAAVALAHGDDGYIMELGRIVAADSCAALTRKEDIREAYLGGGGGYGLSGTAQRWKRRKTWR</sequence>
<evidence type="ECO:0000256" key="3">
    <source>
        <dbReference type="ARBA" id="ARBA00022741"/>
    </source>
</evidence>
<keyword evidence="4 7" id="KW-0067">ATP-binding</keyword>
<evidence type="ECO:0000259" key="6">
    <source>
        <dbReference type="PROSITE" id="PS50893"/>
    </source>
</evidence>
<evidence type="ECO:0000313" key="7">
    <source>
        <dbReference type="EMBL" id="PVH30124.1"/>
    </source>
</evidence>
<evidence type="ECO:0000256" key="1">
    <source>
        <dbReference type="ARBA" id="ARBA00005417"/>
    </source>
</evidence>
<dbReference type="InterPro" id="IPR052156">
    <property type="entry name" value="BCAA_Transport_ATP-bd_LivF"/>
</dbReference>
<keyword evidence="2" id="KW-0813">Transport</keyword>
<dbReference type="CDD" id="cd03224">
    <property type="entry name" value="ABC_TM1139_LivF_branched"/>
    <property type="match status" value="1"/>
</dbReference>
<dbReference type="GO" id="GO:0005524">
    <property type="term" value="F:ATP binding"/>
    <property type="evidence" value="ECO:0007669"/>
    <property type="project" value="UniProtKB-KW"/>
</dbReference>